<evidence type="ECO:0000313" key="1">
    <source>
        <dbReference type="EMBL" id="KTR02550.1"/>
    </source>
</evidence>
<protein>
    <submittedName>
        <fullName evidence="1">Uncharacterized protein</fullName>
    </submittedName>
</protein>
<keyword evidence="2" id="KW-1185">Reference proteome</keyword>
<sequence>MLGQSPLSTAALSAAPHAGSAELQARALVAATATYRVNVAANLNARATIIARAGRVQPARASLTGRATSAADADATYAVTAILAAVCALSGGAPMPIRRSPATLTAVALLDVAPRTSFEDLIAGNGRRR</sequence>
<dbReference type="RefSeq" id="WP_206612161.1">
    <property type="nucleotide sequence ID" value="NZ_LDQA01000072.1"/>
</dbReference>
<feature type="non-terminal residue" evidence="1">
    <location>
        <position position="129"/>
    </location>
</feature>
<gene>
    <name evidence="1" type="ORF">NS365_21420</name>
</gene>
<dbReference type="Proteomes" id="UP000078529">
    <property type="component" value="Unassembled WGS sequence"/>
</dbReference>
<accession>A0A175RFJ9</accession>
<dbReference type="AlphaFoldDB" id="A0A175RFJ9"/>
<proteinExistence type="predicted"/>
<organism evidence="1 2">
    <name type="scientific">Aureimonas ureilytica</name>
    <dbReference type="NCBI Taxonomy" id="401562"/>
    <lineage>
        <taxon>Bacteria</taxon>
        <taxon>Pseudomonadati</taxon>
        <taxon>Pseudomonadota</taxon>
        <taxon>Alphaproteobacteria</taxon>
        <taxon>Hyphomicrobiales</taxon>
        <taxon>Aurantimonadaceae</taxon>
        <taxon>Aureimonas</taxon>
    </lineage>
</organism>
<dbReference type="EMBL" id="LDQA01000072">
    <property type="protein sequence ID" value="KTR02550.1"/>
    <property type="molecule type" value="Genomic_DNA"/>
</dbReference>
<evidence type="ECO:0000313" key="2">
    <source>
        <dbReference type="Proteomes" id="UP000078529"/>
    </source>
</evidence>
<name>A0A175RFJ9_9HYPH</name>
<reference evidence="1 2" key="1">
    <citation type="journal article" date="2016" name="Front. Microbiol.">
        <title>Genomic Resource of Rice Seed Associated Bacteria.</title>
        <authorList>
            <person name="Midha S."/>
            <person name="Bansal K."/>
            <person name="Sharma S."/>
            <person name="Kumar N."/>
            <person name="Patil P.P."/>
            <person name="Chaudhry V."/>
            <person name="Patil P.B."/>
        </authorList>
    </citation>
    <scope>NUCLEOTIDE SEQUENCE [LARGE SCALE GENOMIC DNA]</scope>
    <source>
        <strain evidence="1 2">NS365</strain>
    </source>
</reference>
<comment type="caution">
    <text evidence="1">The sequence shown here is derived from an EMBL/GenBank/DDBJ whole genome shotgun (WGS) entry which is preliminary data.</text>
</comment>